<dbReference type="EMBL" id="BLJE01000001">
    <property type="protein sequence ID" value="GFE62987.1"/>
    <property type="molecule type" value="Genomic_DNA"/>
</dbReference>
<reference evidence="2 3" key="1">
    <citation type="submission" date="2019-12" db="EMBL/GenBank/DDBJ databases">
        <title>Litoreibacter badius sp. nov., a novel bacteriochlorophyll a-containing bacterium in the genus Litoreibacter.</title>
        <authorList>
            <person name="Kanamuro M."/>
            <person name="Takabe Y."/>
            <person name="Mori K."/>
            <person name="Takaichi S."/>
            <person name="Hanada S."/>
        </authorList>
    </citation>
    <scope>NUCLEOTIDE SEQUENCE [LARGE SCALE GENOMIC DNA]</scope>
    <source>
        <strain evidence="2 3">K6</strain>
    </source>
</reference>
<name>A0A6N6JAH0_9RHOB</name>
<evidence type="ECO:0000313" key="3">
    <source>
        <dbReference type="Proteomes" id="UP000436822"/>
    </source>
</evidence>
<dbReference type="Pfam" id="PF19050">
    <property type="entry name" value="PhoD_2"/>
    <property type="match status" value="1"/>
</dbReference>
<protein>
    <submittedName>
        <fullName evidence="2">Metallophosphatase</fullName>
    </submittedName>
</protein>
<dbReference type="GO" id="GO:0016020">
    <property type="term" value="C:membrane"/>
    <property type="evidence" value="ECO:0007669"/>
    <property type="project" value="TreeGrafter"/>
</dbReference>
<feature type="domain" description="PhoD-like phosphatase" evidence="1">
    <location>
        <begin position="128"/>
        <end position="334"/>
    </location>
</feature>
<dbReference type="CDD" id="cd07389">
    <property type="entry name" value="MPP_PhoD"/>
    <property type="match status" value="1"/>
</dbReference>
<proteinExistence type="predicted"/>
<accession>A0A6N6JAH0</accession>
<comment type="caution">
    <text evidence="2">The sequence shown here is derived from an EMBL/GenBank/DDBJ whole genome shotgun (WGS) entry which is preliminary data.</text>
</comment>
<dbReference type="InterPro" id="IPR029052">
    <property type="entry name" value="Metallo-depent_PP-like"/>
</dbReference>
<evidence type="ECO:0000313" key="2">
    <source>
        <dbReference type="EMBL" id="GFE62987.1"/>
    </source>
</evidence>
<dbReference type="PANTHER" id="PTHR46689">
    <property type="entry name" value="MEMBRANE PROTEIN, PUTATIVE-RELATED"/>
    <property type="match status" value="1"/>
</dbReference>
<gene>
    <name evidence="2" type="ORF">KIN_00610</name>
</gene>
<dbReference type="Proteomes" id="UP000436822">
    <property type="component" value="Unassembled WGS sequence"/>
</dbReference>
<dbReference type="SUPFAM" id="SSF56300">
    <property type="entry name" value="Metallo-dependent phosphatases"/>
    <property type="match status" value="1"/>
</dbReference>
<keyword evidence="3" id="KW-1185">Reference proteome</keyword>
<dbReference type="OrthoDB" id="327733at2"/>
<dbReference type="PANTHER" id="PTHR46689:SF1">
    <property type="entry name" value="PHOD-LIKE PHOSPHATASE DOMAIN-CONTAINING PROTEIN"/>
    <property type="match status" value="1"/>
</dbReference>
<dbReference type="AlphaFoldDB" id="A0A6N6JAH0"/>
<dbReference type="Gene3D" id="3.60.21.70">
    <property type="entry name" value="PhoD-like phosphatase"/>
    <property type="match status" value="1"/>
</dbReference>
<organism evidence="2 3">
    <name type="scientific">Litoreibacter roseus</name>
    <dbReference type="NCBI Taxonomy" id="2601869"/>
    <lineage>
        <taxon>Bacteria</taxon>
        <taxon>Pseudomonadati</taxon>
        <taxon>Pseudomonadota</taxon>
        <taxon>Alphaproteobacteria</taxon>
        <taxon>Rhodobacterales</taxon>
        <taxon>Roseobacteraceae</taxon>
        <taxon>Litoreibacter</taxon>
    </lineage>
</organism>
<sequence>MTQNEQTGADKPSASIGPILFFRSYDDERLKLVALVLYPTGQTAGDLTTELGTFQAETLVTRAGYDAVRYSFDLPAGGVVSYQLDGASYEVNTRFTGDLDFAYVSCNGQEDGDLDRDEADRNRLWARLSKMQKETPFQLLLQGGDQIYADEVTKRHPLSHDWPEEVPDTLDQAQKSAVREALSTGFFEHYAQIFGQSDIAYMAARVPTLAMWDDHDICDGWGSLPLDRLDSDVGKILFETARVHFLLFQFGVNADEVPDICADREGQSLGWSVKLPDLQLIAPDLRSERRPNRVMADRGWEVLRGYLADETPGRRFMLSSVPALGPRLSIVEFFMGLSPRMEKYEDDLRDQWQSRAHRKEWAAFLEDLMKVHRRPDAEMTVVSGEIHLATRGEMQTEDGPIHQLVASGITHPVPIKSYPQILGLLARLGEAPVKGHPIRLKPIPGAKTIYTAERNFLTLSRADGDWFARWHLEESGTTPALAI</sequence>
<dbReference type="InterPro" id="IPR018946">
    <property type="entry name" value="PhoD-like_MPP"/>
</dbReference>
<dbReference type="RefSeq" id="WP_159803978.1">
    <property type="nucleotide sequence ID" value="NZ_BLJE01000001.1"/>
</dbReference>
<dbReference type="InterPro" id="IPR043904">
    <property type="entry name" value="PhoD_2-like"/>
</dbReference>
<dbReference type="InterPro" id="IPR038607">
    <property type="entry name" value="PhoD-like_sf"/>
</dbReference>
<evidence type="ECO:0000259" key="1">
    <source>
        <dbReference type="Pfam" id="PF19050"/>
    </source>
</evidence>